<protein>
    <recommendedName>
        <fullName evidence="1">Bacteriophage T5 Orf172 DNA-binding domain-containing protein</fullName>
    </recommendedName>
</protein>
<name>A0ABD3V6I2_SINWO</name>
<dbReference type="EMBL" id="JBJQND010000013">
    <property type="protein sequence ID" value="KAL3857226.1"/>
    <property type="molecule type" value="Genomic_DNA"/>
</dbReference>
<dbReference type="AlphaFoldDB" id="A0ABD3V6I2"/>
<dbReference type="Proteomes" id="UP001634394">
    <property type="component" value="Unassembled WGS sequence"/>
</dbReference>
<accession>A0ABD3V6I2</accession>
<dbReference type="InterPro" id="IPR018306">
    <property type="entry name" value="Phage_T5_Orf172_DNA-bd"/>
</dbReference>
<comment type="caution">
    <text evidence="2">The sequence shown here is derived from an EMBL/GenBank/DDBJ whole genome shotgun (WGS) entry which is preliminary data.</text>
</comment>
<reference evidence="2 3" key="1">
    <citation type="submission" date="2024-11" db="EMBL/GenBank/DDBJ databases">
        <title>Chromosome-level genome assembly of the freshwater bivalve Anodonta woodiana.</title>
        <authorList>
            <person name="Chen X."/>
        </authorList>
    </citation>
    <scope>NUCLEOTIDE SEQUENCE [LARGE SCALE GENOMIC DNA]</scope>
    <source>
        <strain evidence="2">MN2024</strain>
        <tissue evidence="2">Gills</tissue>
    </source>
</reference>
<proteinExistence type="predicted"/>
<sequence>MDKICMAAGAAGRHKGQGYVYVMEDENQKRVKIGCSRDPERRAIQIGATLIDYIEADEMNGAETAAQHAVENELKMEKVERCATDWYKLPKGVTSRDVLMVVKRAVKKHNKPK</sequence>
<gene>
    <name evidence="2" type="ORF">ACJMK2_011918</name>
</gene>
<dbReference type="Pfam" id="PF10544">
    <property type="entry name" value="T5orf172"/>
    <property type="match status" value="1"/>
</dbReference>
<keyword evidence="3" id="KW-1185">Reference proteome</keyword>
<evidence type="ECO:0000313" key="2">
    <source>
        <dbReference type="EMBL" id="KAL3857226.1"/>
    </source>
</evidence>
<organism evidence="2 3">
    <name type="scientific">Sinanodonta woodiana</name>
    <name type="common">Chinese pond mussel</name>
    <name type="synonym">Anodonta woodiana</name>
    <dbReference type="NCBI Taxonomy" id="1069815"/>
    <lineage>
        <taxon>Eukaryota</taxon>
        <taxon>Metazoa</taxon>
        <taxon>Spiralia</taxon>
        <taxon>Lophotrochozoa</taxon>
        <taxon>Mollusca</taxon>
        <taxon>Bivalvia</taxon>
        <taxon>Autobranchia</taxon>
        <taxon>Heteroconchia</taxon>
        <taxon>Palaeoheterodonta</taxon>
        <taxon>Unionida</taxon>
        <taxon>Unionoidea</taxon>
        <taxon>Unionidae</taxon>
        <taxon>Unioninae</taxon>
        <taxon>Sinanodonta</taxon>
    </lineage>
</organism>
<feature type="domain" description="Bacteriophage T5 Orf172 DNA-binding" evidence="1">
    <location>
        <begin position="18"/>
        <end position="103"/>
    </location>
</feature>
<evidence type="ECO:0000259" key="1">
    <source>
        <dbReference type="Pfam" id="PF10544"/>
    </source>
</evidence>
<evidence type="ECO:0000313" key="3">
    <source>
        <dbReference type="Proteomes" id="UP001634394"/>
    </source>
</evidence>